<evidence type="ECO:0000256" key="1">
    <source>
        <dbReference type="SAM" id="MobiDB-lite"/>
    </source>
</evidence>
<proteinExistence type="predicted"/>
<evidence type="ECO:0000313" key="3">
    <source>
        <dbReference type="Proteomes" id="UP001501791"/>
    </source>
</evidence>
<keyword evidence="3" id="KW-1185">Reference proteome</keyword>
<accession>A0ABN2C561</accession>
<gene>
    <name evidence="2" type="ORF">GCM10009691_27630</name>
</gene>
<evidence type="ECO:0000313" key="2">
    <source>
        <dbReference type="EMBL" id="GAA1551559.1"/>
    </source>
</evidence>
<evidence type="ECO:0008006" key="4">
    <source>
        <dbReference type="Google" id="ProtNLM"/>
    </source>
</evidence>
<comment type="caution">
    <text evidence="2">The sequence shown here is derived from an EMBL/GenBank/DDBJ whole genome shotgun (WGS) entry which is preliminary data.</text>
</comment>
<dbReference type="EMBL" id="BAAALY010000012">
    <property type="protein sequence ID" value="GAA1551559.1"/>
    <property type="molecule type" value="Genomic_DNA"/>
</dbReference>
<organism evidence="2 3">
    <name type="scientific">Brevibacterium picturae</name>
    <dbReference type="NCBI Taxonomy" id="260553"/>
    <lineage>
        <taxon>Bacteria</taxon>
        <taxon>Bacillati</taxon>
        <taxon>Actinomycetota</taxon>
        <taxon>Actinomycetes</taxon>
        <taxon>Micrococcales</taxon>
        <taxon>Brevibacteriaceae</taxon>
        <taxon>Brevibacterium</taxon>
    </lineage>
</organism>
<reference evidence="2 3" key="1">
    <citation type="journal article" date="2019" name="Int. J. Syst. Evol. Microbiol.">
        <title>The Global Catalogue of Microorganisms (GCM) 10K type strain sequencing project: providing services to taxonomists for standard genome sequencing and annotation.</title>
        <authorList>
            <consortium name="The Broad Institute Genomics Platform"/>
            <consortium name="The Broad Institute Genome Sequencing Center for Infectious Disease"/>
            <person name="Wu L."/>
            <person name="Ma J."/>
        </authorList>
    </citation>
    <scope>NUCLEOTIDE SEQUENCE [LARGE SCALE GENOMIC DNA]</scope>
    <source>
        <strain evidence="2 3">JCM 13319</strain>
    </source>
</reference>
<protein>
    <recommendedName>
        <fullName evidence="4">DUF2188 domain-containing protein</fullName>
    </recommendedName>
</protein>
<name>A0ABN2C561_9MICO</name>
<sequence>MSQFVVTRTRRGLWAVIDRQNSYVVSECFETPEEARGRAEQMNARPAPRPGPTITAEIQSDEQRG</sequence>
<feature type="region of interest" description="Disordered" evidence="1">
    <location>
        <begin position="33"/>
        <end position="65"/>
    </location>
</feature>
<dbReference type="Proteomes" id="UP001501791">
    <property type="component" value="Unassembled WGS sequence"/>
</dbReference>